<evidence type="ECO:0000256" key="3">
    <source>
        <dbReference type="PROSITE-ProRule" id="PRU00042"/>
    </source>
</evidence>
<dbReference type="PANTHER" id="PTHR47427">
    <property type="entry name" value="PROTEIN STE12"/>
    <property type="match status" value="1"/>
</dbReference>
<protein>
    <recommendedName>
        <fullName evidence="5">C2H2-type domain-containing protein</fullName>
    </recommendedName>
</protein>
<feature type="region of interest" description="Disordered" evidence="4">
    <location>
        <begin position="173"/>
        <end position="195"/>
    </location>
</feature>
<feature type="region of interest" description="Disordered" evidence="4">
    <location>
        <begin position="109"/>
        <end position="141"/>
    </location>
</feature>
<feature type="compositionally biased region" description="Low complexity" evidence="4">
    <location>
        <begin position="124"/>
        <end position="138"/>
    </location>
</feature>
<comment type="subcellular location">
    <subcellularLocation>
        <location evidence="1">Nucleus</location>
    </subcellularLocation>
</comment>
<keyword evidence="2" id="KW-0539">Nucleus</keyword>
<evidence type="ECO:0000313" key="7">
    <source>
        <dbReference type="Proteomes" id="UP001164743"/>
    </source>
</evidence>
<proteinExistence type="predicted"/>
<dbReference type="Proteomes" id="UP001164743">
    <property type="component" value="Chromosome 15A"/>
</dbReference>
<evidence type="ECO:0000256" key="2">
    <source>
        <dbReference type="ARBA" id="ARBA00023242"/>
    </source>
</evidence>
<feature type="compositionally biased region" description="Basic residues" evidence="4">
    <location>
        <begin position="287"/>
        <end position="297"/>
    </location>
</feature>
<dbReference type="PANTHER" id="PTHR47427:SF2">
    <property type="entry name" value="C2H2-TYPE DOMAIN-CONTAINING PROTEIN"/>
    <property type="match status" value="1"/>
</dbReference>
<dbReference type="InterPro" id="IPR052127">
    <property type="entry name" value="STE12_transcription_factor"/>
</dbReference>
<dbReference type="PROSITE" id="PS50157">
    <property type="entry name" value="ZINC_FINGER_C2H2_2"/>
    <property type="match status" value="2"/>
</dbReference>
<organism evidence="6 7">
    <name type="scientific">Puccinia triticina</name>
    <dbReference type="NCBI Taxonomy" id="208348"/>
    <lineage>
        <taxon>Eukaryota</taxon>
        <taxon>Fungi</taxon>
        <taxon>Dikarya</taxon>
        <taxon>Basidiomycota</taxon>
        <taxon>Pucciniomycotina</taxon>
        <taxon>Pucciniomycetes</taxon>
        <taxon>Pucciniales</taxon>
        <taxon>Pucciniaceae</taxon>
        <taxon>Puccinia</taxon>
    </lineage>
</organism>
<accession>A0ABY7D3Q0</accession>
<keyword evidence="3" id="KW-0479">Metal-binding</keyword>
<dbReference type="PROSITE" id="PS00028">
    <property type="entry name" value="ZINC_FINGER_C2H2_1"/>
    <property type="match status" value="1"/>
</dbReference>
<sequence length="409" mass="44956">MAQPNPLPLRKRSSSPIDPDMWVEVELTPEPLSDEVSAATMPSAEDVSNCDPKSFCRGFNAHYGPGEIPLPRLEEARRPMSSISSLPIALPQEPSHNALAESITIDKSKETGGAHGQCPEPFFSASVGRESSRSPSSSHPWTARCEIDGLSLSPSAPESLSYGCPFPPTDGFSPYSRLGQTGIDPEASPKSADETNRDNFSLLFVPPMPDKCARSSALSIPPFTTRCVQPTGLLGHPGAGAKPKKPAFELAHSAHGKASLSPENWKNQGVFCDENIECPPRPLRNGTMRKTRPRRRTFATEPLTKTKSNGTRRRRSALPPSHESDDTSGGSEDTPRTCSGAAEYKTPDGKFVCRRICTDTRVVCGKKFQKSERLHRHWSTHEYCKPYQCQICERCFGRIDNFMQHIKTH</sequence>
<dbReference type="RefSeq" id="XP_053027596.1">
    <property type="nucleotide sequence ID" value="XM_053163641.1"/>
</dbReference>
<evidence type="ECO:0000259" key="5">
    <source>
        <dbReference type="PROSITE" id="PS50157"/>
    </source>
</evidence>
<dbReference type="SMART" id="SM00355">
    <property type="entry name" value="ZnF_C2H2"/>
    <property type="match status" value="2"/>
</dbReference>
<evidence type="ECO:0000256" key="4">
    <source>
        <dbReference type="SAM" id="MobiDB-lite"/>
    </source>
</evidence>
<dbReference type="InterPro" id="IPR013087">
    <property type="entry name" value="Znf_C2H2_type"/>
</dbReference>
<dbReference type="GeneID" id="77804536"/>
<dbReference type="Gene3D" id="3.30.160.60">
    <property type="entry name" value="Classic Zinc Finger"/>
    <property type="match status" value="1"/>
</dbReference>
<gene>
    <name evidence="6" type="ORF">PtA15_15A436</name>
</gene>
<keyword evidence="3" id="KW-0863">Zinc-finger</keyword>
<dbReference type="SUPFAM" id="SSF57667">
    <property type="entry name" value="beta-beta-alpha zinc fingers"/>
    <property type="match status" value="1"/>
</dbReference>
<evidence type="ECO:0000313" key="6">
    <source>
        <dbReference type="EMBL" id="WAQ92041.1"/>
    </source>
</evidence>
<dbReference type="EMBL" id="CP110435">
    <property type="protein sequence ID" value="WAQ92041.1"/>
    <property type="molecule type" value="Genomic_DNA"/>
</dbReference>
<evidence type="ECO:0000256" key="1">
    <source>
        <dbReference type="ARBA" id="ARBA00004123"/>
    </source>
</evidence>
<keyword evidence="7" id="KW-1185">Reference proteome</keyword>
<dbReference type="InterPro" id="IPR036236">
    <property type="entry name" value="Znf_C2H2_sf"/>
</dbReference>
<reference evidence="6" key="1">
    <citation type="submission" date="2022-10" db="EMBL/GenBank/DDBJ databases">
        <title>Puccinia triticina Genome sequencing and assembly.</title>
        <authorList>
            <person name="Li C."/>
        </authorList>
    </citation>
    <scope>NUCLEOTIDE SEQUENCE</scope>
    <source>
        <strain evidence="6">Pt15</strain>
    </source>
</reference>
<feature type="domain" description="C2H2-type" evidence="5">
    <location>
        <begin position="351"/>
        <end position="386"/>
    </location>
</feature>
<feature type="region of interest" description="Disordered" evidence="4">
    <location>
        <begin position="281"/>
        <end position="341"/>
    </location>
</feature>
<keyword evidence="3" id="KW-0862">Zinc</keyword>
<feature type="domain" description="C2H2-type" evidence="5">
    <location>
        <begin position="387"/>
        <end position="409"/>
    </location>
</feature>
<name>A0ABY7D3Q0_9BASI</name>